<dbReference type="STRING" id="1075417.SAMN05421823_11595"/>
<reference evidence="1 2" key="1">
    <citation type="submission" date="2016-10" db="EMBL/GenBank/DDBJ databases">
        <authorList>
            <person name="de Groot N.N."/>
        </authorList>
    </citation>
    <scope>NUCLEOTIDE SEQUENCE [LARGE SCALE GENOMIC DNA]</scope>
    <source>
        <strain evidence="1 2">DSM 25186</strain>
    </source>
</reference>
<dbReference type="Proteomes" id="UP000198510">
    <property type="component" value="Unassembled WGS sequence"/>
</dbReference>
<dbReference type="EMBL" id="FNFO01000015">
    <property type="protein sequence ID" value="SDM55155.1"/>
    <property type="molecule type" value="Genomic_DNA"/>
</dbReference>
<gene>
    <name evidence="1" type="ORF">SAMN05421823_11595</name>
</gene>
<keyword evidence="2" id="KW-1185">Reference proteome</keyword>
<sequence>MHAAFYLIQWVDSFATTTDHINELLPTYLENAGFERMRETYQFKTFFGSLSLYEAKKHASRN</sequence>
<evidence type="ECO:0000313" key="1">
    <source>
        <dbReference type="EMBL" id="SDM55155.1"/>
    </source>
</evidence>
<name>A0A1G9U6H0_9BACT</name>
<proteinExistence type="predicted"/>
<evidence type="ECO:0000313" key="2">
    <source>
        <dbReference type="Proteomes" id="UP000198510"/>
    </source>
</evidence>
<protein>
    <submittedName>
        <fullName evidence="1">Uncharacterized protein</fullName>
    </submittedName>
</protein>
<organism evidence="1 2">
    <name type="scientific">Catalinimonas alkaloidigena</name>
    <dbReference type="NCBI Taxonomy" id="1075417"/>
    <lineage>
        <taxon>Bacteria</taxon>
        <taxon>Pseudomonadati</taxon>
        <taxon>Bacteroidota</taxon>
        <taxon>Cytophagia</taxon>
        <taxon>Cytophagales</taxon>
        <taxon>Catalimonadaceae</taxon>
        <taxon>Catalinimonas</taxon>
    </lineage>
</organism>
<accession>A0A1G9U6H0</accession>
<dbReference type="AlphaFoldDB" id="A0A1G9U6H0"/>